<dbReference type="Proteomes" id="UP000481033">
    <property type="component" value="Unassembled WGS sequence"/>
</dbReference>
<protein>
    <recommendedName>
        <fullName evidence="1">STAS domain-containing protein</fullName>
    </recommendedName>
</protein>
<dbReference type="InterPro" id="IPR002645">
    <property type="entry name" value="STAS_dom"/>
</dbReference>
<dbReference type="EMBL" id="QXHD01000004">
    <property type="protein sequence ID" value="NEZ58206.1"/>
    <property type="molecule type" value="Genomic_DNA"/>
</dbReference>
<feature type="domain" description="STAS" evidence="1">
    <location>
        <begin position="28"/>
        <end position="117"/>
    </location>
</feature>
<dbReference type="PROSITE" id="PS50801">
    <property type="entry name" value="STAS"/>
    <property type="match status" value="1"/>
</dbReference>
<proteinExistence type="predicted"/>
<evidence type="ECO:0000259" key="1">
    <source>
        <dbReference type="PROSITE" id="PS50801"/>
    </source>
</evidence>
<gene>
    <name evidence="2" type="ORF">DXZ20_21685</name>
</gene>
<dbReference type="NCBIfam" id="NF047705">
    <property type="entry name" value="slr1659_superfam"/>
    <property type="match status" value="1"/>
</dbReference>
<evidence type="ECO:0000313" key="3">
    <source>
        <dbReference type="Proteomes" id="UP000481033"/>
    </source>
</evidence>
<name>A0A6M0RPV1_9CYAN</name>
<comment type="caution">
    <text evidence="2">The sequence shown here is derived from an EMBL/GenBank/DDBJ whole genome shotgun (WGS) entry which is preliminary data.</text>
</comment>
<sequence length="117" mass="13117">MGIHTIEGESYKVQCDNQTATIKFHGSLRLSGPDAYAPIDELMGELLQREPELITLELRDLKFLNSSGISMISKFVIRVRSAKTVNMMVVGSEDTPWQGKSLKNLKRLLPSLEIVLE</sequence>
<dbReference type="InterPro" id="IPR036513">
    <property type="entry name" value="STAS_dom_sf"/>
</dbReference>
<organism evidence="2 3">
    <name type="scientific">Adonisia turfae CCMR0081</name>
    <dbReference type="NCBI Taxonomy" id="2292702"/>
    <lineage>
        <taxon>Bacteria</taxon>
        <taxon>Bacillati</taxon>
        <taxon>Cyanobacteriota</taxon>
        <taxon>Adonisia</taxon>
        <taxon>Adonisia turfae</taxon>
    </lineage>
</organism>
<keyword evidence="3" id="KW-1185">Reference proteome</keyword>
<dbReference type="SUPFAM" id="SSF52091">
    <property type="entry name" value="SpoIIaa-like"/>
    <property type="match status" value="1"/>
</dbReference>
<accession>A0A6M0RPV1</accession>
<reference evidence="2 3" key="1">
    <citation type="journal article" date="2020" name="Microb. Ecol.">
        <title>Ecogenomics of the Marine Benthic Filamentous Cyanobacterium Adonisia.</title>
        <authorList>
            <person name="Walter J.M."/>
            <person name="Coutinho F.H."/>
            <person name="Leomil L."/>
            <person name="Hargreaves P.I."/>
            <person name="Campeao M.E."/>
            <person name="Vieira V.V."/>
            <person name="Silva B.S."/>
            <person name="Fistarol G.O."/>
            <person name="Salomon P.S."/>
            <person name="Sawabe T."/>
            <person name="Mino S."/>
            <person name="Hosokawa M."/>
            <person name="Miyashita H."/>
            <person name="Maruyama F."/>
            <person name="van Verk M.C."/>
            <person name="Dutilh B.E."/>
            <person name="Thompson C.C."/>
            <person name="Thompson F.L."/>
        </authorList>
    </citation>
    <scope>NUCLEOTIDE SEQUENCE [LARGE SCALE GENOMIC DNA]</scope>
    <source>
        <strain evidence="2 3">CCMR0081</strain>
    </source>
</reference>
<evidence type="ECO:0000313" key="2">
    <source>
        <dbReference type="EMBL" id="NEZ58206.1"/>
    </source>
</evidence>
<dbReference type="RefSeq" id="WP_163659420.1">
    <property type="nucleotide sequence ID" value="NZ_QXHD01000004.1"/>
</dbReference>
<dbReference type="Gene3D" id="3.30.750.24">
    <property type="entry name" value="STAS domain"/>
    <property type="match status" value="1"/>
</dbReference>
<dbReference type="AlphaFoldDB" id="A0A6M0RPV1"/>